<dbReference type="AlphaFoldDB" id="A0A381US21"/>
<dbReference type="PANTHER" id="PTHR32179:SF3">
    <property type="entry name" value="NICOTINATE-NUCLEOTIDE PYROPHOSPHORYLASE [CARBOXYLATING]"/>
    <property type="match status" value="1"/>
</dbReference>
<dbReference type="PANTHER" id="PTHR32179">
    <property type="entry name" value="NICOTINATE-NUCLEOTIDE PYROPHOSPHORYLASE [CARBOXYLATING]"/>
    <property type="match status" value="1"/>
</dbReference>
<dbReference type="InterPro" id="IPR036068">
    <property type="entry name" value="Nicotinate_pribotase-like_C"/>
</dbReference>
<dbReference type="InterPro" id="IPR013785">
    <property type="entry name" value="Aldolase_TIM"/>
</dbReference>
<dbReference type="UniPathway" id="UPA00253">
    <property type="reaction ID" value="UER00331"/>
</dbReference>
<dbReference type="Gene3D" id="3.20.20.70">
    <property type="entry name" value="Aldolase class I"/>
    <property type="match status" value="1"/>
</dbReference>
<keyword evidence="4" id="KW-0662">Pyridine nucleotide biosynthesis</keyword>
<dbReference type="EMBL" id="UINC01007011">
    <property type="protein sequence ID" value="SVA30936.1"/>
    <property type="molecule type" value="Genomic_DNA"/>
</dbReference>
<feature type="non-terminal residue" evidence="9">
    <location>
        <position position="213"/>
    </location>
</feature>
<dbReference type="Gene3D" id="3.90.1170.20">
    <property type="entry name" value="Quinolinate phosphoribosyl transferase, N-terminal domain"/>
    <property type="match status" value="1"/>
</dbReference>
<dbReference type="GO" id="GO:0034213">
    <property type="term" value="P:quinolinate catabolic process"/>
    <property type="evidence" value="ECO:0007669"/>
    <property type="project" value="TreeGrafter"/>
</dbReference>
<dbReference type="GO" id="GO:0004514">
    <property type="term" value="F:nicotinate-nucleotide diphosphorylase (carboxylating) activity"/>
    <property type="evidence" value="ECO:0007669"/>
    <property type="project" value="UniProtKB-EC"/>
</dbReference>
<evidence type="ECO:0000259" key="7">
    <source>
        <dbReference type="Pfam" id="PF01729"/>
    </source>
</evidence>
<evidence type="ECO:0000256" key="1">
    <source>
        <dbReference type="ARBA" id="ARBA00004893"/>
    </source>
</evidence>
<proteinExistence type="inferred from homology"/>
<gene>
    <name evidence="9" type="ORF">METZ01_LOCUS83790</name>
</gene>
<dbReference type="Pfam" id="PF01729">
    <property type="entry name" value="QRPTase_C"/>
    <property type="match status" value="1"/>
</dbReference>
<dbReference type="SUPFAM" id="SSF51690">
    <property type="entry name" value="Nicotinate/Quinolinate PRTase C-terminal domain-like"/>
    <property type="match status" value="1"/>
</dbReference>
<dbReference type="GO" id="GO:0005737">
    <property type="term" value="C:cytoplasm"/>
    <property type="evidence" value="ECO:0007669"/>
    <property type="project" value="TreeGrafter"/>
</dbReference>
<feature type="non-terminal residue" evidence="9">
    <location>
        <position position="1"/>
    </location>
</feature>
<evidence type="ECO:0000313" key="9">
    <source>
        <dbReference type="EMBL" id="SVA30936.1"/>
    </source>
</evidence>
<dbReference type="InterPro" id="IPR002638">
    <property type="entry name" value="Quinolinate_PRibosylTrfase_C"/>
</dbReference>
<dbReference type="GO" id="GO:0009435">
    <property type="term" value="P:NAD+ biosynthetic process"/>
    <property type="evidence" value="ECO:0007669"/>
    <property type="project" value="UniProtKB-UniPathway"/>
</dbReference>
<evidence type="ECO:0000256" key="3">
    <source>
        <dbReference type="ARBA" id="ARBA00011944"/>
    </source>
</evidence>
<dbReference type="InterPro" id="IPR027277">
    <property type="entry name" value="NadC/ModD"/>
</dbReference>
<feature type="domain" description="Quinolinate phosphoribosyl transferase N-terminal" evidence="8">
    <location>
        <begin position="3"/>
        <end position="42"/>
    </location>
</feature>
<organism evidence="9">
    <name type="scientific">marine metagenome</name>
    <dbReference type="NCBI Taxonomy" id="408172"/>
    <lineage>
        <taxon>unclassified sequences</taxon>
        <taxon>metagenomes</taxon>
        <taxon>ecological metagenomes</taxon>
    </lineage>
</organism>
<evidence type="ECO:0000256" key="6">
    <source>
        <dbReference type="ARBA" id="ARBA00022679"/>
    </source>
</evidence>
<dbReference type="InterPro" id="IPR022412">
    <property type="entry name" value="Quinolinate_PRibosylTrfase_N"/>
</dbReference>
<protein>
    <recommendedName>
        <fullName evidence="3">nicotinate-nucleotide diphosphorylase (carboxylating)</fullName>
        <ecNumber evidence="3">2.4.2.19</ecNumber>
    </recommendedName>
</protein>
<keyword evidence="5" id="KW-0328">Glycosyltransferase</keyword>
<comment type="pathway">
    <text evidence="1">Cofactor biosynthesis; NAD(+) biosynthesis; nicotinate D-ribonucleotide from quinolinate: step 1/1.</text>
</comment>
<sequence length="213" mass="23258">VTINHNNGAMLSNGDVIGVVTGSAREILSRERVMLNLIQRLCGIATLSHEYAIIANPFNVKILDTRKTTPGLRLFEKYAVAIGGAFNHRLNLSHGILIKDNHIIAAGSVTNAIESARKKDLHLPLELEVDNFDQIHEALKIRVDGFLLDNMKPETIRSAVSIIRASQNGEDVFIEASGGITLENIHPYLDTGINAISIGALTHQAISKNIRLD</sequence>
<evidence type="ECO:0000256" key="5">
    <source>
        <dbReference type="ARBA" id="ARBA00022676"/>
    </source>
</evidence>
<comment type="similarity">
    <text evidence="2">Belongs to the NadC/ModD family.</text>
</comment>
<dbReference type="SUPFAM" id="SSF54675">
    <property type="entry name" value="Nicotinate/Quinolinate PRTase N-terminal domain-like"/>
    <property type="match status" value="1"/>
</dbReference>
<dbReference type="Pfam" id="PF02749">
    <property type="entry name" value="QRPTase_N"/>
    <property type="match status" value="1"/>
</dbReference>
<dbReference type="NCBIfam" id="TIGR00078">
    <property type="entry name" value="nadC"/>
    <property type="match status" value="1"/>
</dbReference>
<name>A0A381US21_9ZZZZ</name>
<evidence type="ECO:0000256" key="4">
    <source>
        <dbReference type="ARBA" id="ARBA00022642"/>
    </source>
</evidence>
<reference evidence="9" key="1">
    <citation type="submission" date="2018-05" db="EMBL/GenBank/DDBJ databases">
        <authorList>
            <person name="Lanie J.A."/>
            <person name="Ng W.-L."/>
            <person name="Kazmierczak K.M."/>
            <person name="Andrzejewski T.M."/>
            <person name="Davidsen T.M."/>
            <person name="Wayne K.J."/>
            <person name="Tettelin H."/>
            <person name="Glass J.I."/>
            <person name="Rusch D."/>
            <person name="Podicherti R."/>
            <person name="Tsui H.-C.T."/>
            <person name="Winkler M.E."/>
        </authorList>
    </citation>
    <scope>NUCLEOTIDE SEQUENCE</scope>
</reference>
<dbReference type="FunFam" id="3.20.20.70:FF:000030">
    <property type="entry name" value="Nicotinate-nucleotide pyrophosphorylase, carboxylating"/>
    <property type="match status" value="1"/>
</dbReference>
<accession>A0A381US21</accession>
<feature type="domain" description="Quinolinate phosphoribosyl transferase C-terminal" evidence="7">
    <location>
        <begin position="44"/>
        <end position="212"/>
    </location>
</feature>
<evidence type="ECO:0000259" key="8">
    <source>
        <dbReference type="Pfam" id="PF02749"/>
    </source>
</evidence>
<dbReference type="EC" id="2.4.2.19" evidence="3"/>
<dbReference type="InterPro" id="IPR004393">
    <property type="entry name" value="NadC"/>
</dbReference>
<keyword evidence="6" id="KW-0808">Transferase</keyword>
<evidence type="ECO:0000256" key="2">
    <source>
        <dbReference type="ARBA" id="ARBA00009400"/>
    </source>
</evidence>
<dbReference type="InterPro" id="IPR037128">
    <property type="entry name" value="Quinolinate_PRibosylTase_N_sf"/>
</dbReference>